<dbReference type="Proteomes" id="UP000001631">
    <property type="component" value="Unassembled WGS sequence"/>
</dbReference>
<gene>
    <name evidence="1" type="ORF">HCBG_07528</name>
</gene>
<dbReference type="GeneID" id="69040544"/>
<accession>C0NWJ8</accession>
<name>C0NWJ8_AJECG</name>
<dbReference type="EMBL" id="GG663374">
    <property type="protein sequence ID" value="EEH04303.1"/>
    <property type="molecule type" value="Genomic_DNA"/>
</dbReference>
<organism evidence="1 2">
    <name type="scientific">Ajellomyces capsulatus (strain G186AR / H82 / ATCC MYA-2454 / RMSCC 2432)</name>
    <name type="common">Darling's disease fungus</name>
    <name type="synonym">Histoplasma capsulatum</name>
    <dbReference type="NCBI Taxonomy" id="447093"/>
    <lineage>
        <taxon>Eukaryota</taxon>
        <taxon>Fungi</taxon>
        <taxon>Dikarya</taxon>
        <taxon>Ascomycota</taxon>
        <taxon>Pezizomycotina</taxon>
        <taxon>Eurotiomycetes</taxon>
        <taxon>Eurotiomycetidae</taxon>
        <taxon>Onygenales</taxon>
        <taxon>Ajellomycetaceae</taxon>
        <taxon>Histoplasma</taxon>
    </lineage>
</organism>
<dbReference type="RefSeq" id="XP_045284784.1">
    <property type="nucleotide sequence ID" value="XM_045434577.1"/>
</dbReference>
<dbReference type="AlphaFoldDB" id="C0NWJ8"/>
<protein>
    <submittedName>
        <fullName evidence="1">Uncharacterized protein</fullName>
    </submittedName>
</protein>
<evidence type="ECO:0000313" key="1">
    <source>
        <dbReference type="EMBL" id="EEH04303.1"/>
    </source>
</evidence>
<dbReference type="HOGENOM" id="CLU_2132803_0_0_1"/>
<proteinExistence type="predicted"/>
<keyword evidence="2" id="KW-1185">Reference proteome</keyword>
<sequence>MAPRSSAKYAFEWHHPRVLEIVENNNRVSMRQTSGDTSAPVEALGFLGIQSPEKNLCSQPELHRALASSKAYSNLNCSNAAETSPITAHWQSPGRLAAPVLRTLSTPKRPPSG</sequence>
<evidence type="ECO:0000313" key="2">
    <source>
        <dbReference type="Proteomes" id="UP000001631"/>
    </source>
</evidence>
<dbReference type="InParanoid" id="C0NWJ8"/>
<reference evidence="1" key="1">
    <citation type="submission" date="2009-02" db="EMBL/GenBank/DDBJ databases">
        <title>The Genome Sequence of Ajellomyces capsulatus strain G186AR.</title>
        <authorList>
            <consortium name="The Broad Institute Genome Sequencing Platform"/>
            <person name="Champion M."/>
            <person name="Cuomo C."/>
            <person name="Ma L.-J."/>
            <person name="Henn M.R."/>
            <person name="Sil A."/>
            <person name="Goldman B."/>
            <person name="Young S.K."/>
            <person name="Kodira C.D."/>
            <person name="Zeng Q."/>
            <person name="Koehrsen M."/>
            <person name="Alvarado L."/>
            <person name="Berlin A."/>
            <person name="Borenstein D."/>
            <person name="Chen Z."/>
            <person name="Engels R."/>
            <person name="Freedman E."/>
            <person name="Gellesch M."/>
            <person name="Goldberg J."/>
            <person name="Griggs A."/>
            <person name="Gujja S."/>
            <person name="Heiman D."/>
            <person name="Hepburn T."/>
            <person name="Howarth C."/>
            <person name="Jen D."/>
            <person name="Larson L."/>
            <person name="Lewis B."/>
            <person name="Mehta T."/>
            <person name="Park D."/>
            <person name="Pearson M."/>
            <person name="Roberts A."/>
            <person name="Saif S."/>
            <person name="Shea T."/>
            <person name="Shenoy N."/>
            <person name="Sisk P."/>
            <person name="Stolte C."/>
            <person name="Sykes S."/>
            <person name="Walk T."/>
            <person name="White J."/>
            <person name="Yandava C."/>
            <person name="Klein B."/>
            <person name="McEwen J.G."/>
            <person name="Puccia R."/>
            <person name="Goldman G.H."/>
            <person name="Felipe M.S."/>
            <person name="Nino-Vega G."/>
            <person name="San-Blas G."/>
            <person name="Taylor J."/>
            <person name="Mendoza L."/>
            <person name="Galagan J."/>
            <person name="Nusbaum C."/>
            <person name="Birren B."/>
        </authorList>
    </citation>
    <scope>NUCLEOTIDE SEQUENCE</scope>
    <source>
        <strain evidence="1">G186AR</strain>
    </source>
</reference>